<feature type="transmembrane region" description="Helical" evidence="4">
    <location>
        <begin position="166"/>
        <end position="187"/>
    </location>
</feature>
<dbReference type="RefSeq" id="WP_057624236.1">
    <property type="nucleotide sequence ID" value="NZ_LKHV02000001.1"/>
</dbReference>
<evidence type="ECO:0000313" key="8">
    <source>
        <dbReference type="Proteomes" id="UP000051494"/>
    </source>
</evidence>
<dbReference type="Gene3D" id="1.10.287.130">
    <property type="match status" value="1"/>
</dbReference>
<feature type="transmembrane region" description="Helical" evidence="4">
    <location>
        <begin position="60"/>
        <end position="79"/>
    </location>
</feature>
<dbReference type="Pfam" id="PF02518">
    <property type="entry name" value="HATPase_c"/>
    <property type="match status" value="1"/>
</dbReference>
<organism evidence="6">
    <name type="scientific">Candidatus Berkiella cookevillensis</name>
    <dbReference type="NCBI Taxonomy" id="437022"/>
    <lineage>
        <taxon>Bacteria</taxon>
        <taxon>Pseudomonadati</taxon>
        <taxon>Pseudomonadota</taxon>
        <taxon>Gammaproteobacteria</taxon>
        <taxon>Candidatus Berkiellales</taxon>
        <taxon>Candidatus Berkiellaceae</taxon>
        <taxon>Candidatus Berkiella</taxon>
    </lineage>
</organism>
<dbReference type="AlphaFoldDB" id="A0A0Q9YPD8"/>
<dbReference type="Pfam" id="PF00512">
    <property type="entry name" value="HisKA"/>
    <property type="match status" value="1"/>
</dbReference>
<keyword evidence="6" id="KW-0418">Kinase</keyword>
<reference evidence="7" key="3">
    <citation type="submission" date="2021-06" db="EMBL/GenBank/DDBJ databases">
        <title>Genomic Description and Analysis of Intracellular Bacteria, Candidatus Berkiella cookevillensis and Candidatus Berkiella aquae.</title>
        <authorList>
            <person name="Kidane D.T."/>
            <person name="Mehari Y.T."/>
            <person name="Rice F.C."/>
            <person name="Arivett B.A."/>
            <person name="Farone A.L."/>
            <person name="Berk S.G."/>
            <person name="Farone M.B."/>
        </authorList>
    </citation>
    <scope>NUCLEOTIDE SEQUENCE</scope>
    <source>
        <strain evidence="7">CC99</strain>
    </source>
</reference>
<dbReference type="EMBL" id="LKHV02000001">
    <property type="protein sequence ID" value="MCS5709479.1"/>
    <property type="molecule type" value="Genomic_DNA"/>
</dbReference>
<dbReference type="SUPFAM" id="SSF55785">
    <property type="entry name" value="PYP-like sensor domain (PAS domain)"/>
    <property type="match status" value="1"/>
</dbReference>
<evidence type="ECO:0000259" key="5">
    <source>
        <dbReference type="PROSITE" id="PS50109"/>
    </source>
</evidence>
<dbReference type="EC" id="2.7.13.3" evidence="2"/>
<evidence type="ECO:0000313" key="7">
    <source>
        <dbReference type="EMBL" id="MCS5709479.1"/>
    </source>
</evidence>
<dbReference type="SMART" id="SM00388">
    <property type="entry name" value="HisKA"/>
    <property type="match status" value="1"/>
</dbReference>
<feature type="transmembrane region" description="Helical" evidence="4">
    <location>
        <begin position="99"/>
        <end position="123"/>
    </location>
</feature>
<sequence length="539" mass="60128">MLPLKDIAAHSDTVNPSKELWKTLQLYSIYRFILSATCLVIAYQNKLIPVFGQFSEGHPTLFLQTSAAYLLFAIFNLLISLIQKPNYSIQANLGIFLEIAFLIIIMHACGGVLSGMGLLFIILAAAHSILYPGKLSFLSAALISISLLLEYFYANTDGYNLLNSSNQVGLLGLIVFATSLLTNFLSLKARKNQAIILQQAKQLASSFQLNSFIVDLMQQGVIVLDNDQNIRIINLSAQKLLGIPMSQKIQRLSELPSSFQHCVLAWLMKQKNLSPIQITPMHPKVRLDFQSIDPNNTPGLIIFIYDFQAETRKAQDLKLSSLGHLTANIAHELRNPLGAASHAAQILMESEDLNQENANLAGMIQQNCERMNQVIKNVLSISGQKSNIKVLELNSWIKENIHHLKFTQYPNAQIIFSPSEEDLWVGVDPSQLMQIIVNLCENGLRYSEKKIGKPTVSLHTQSGIHPHGVYLDIIDQGDGIPEENRDFVFEPFFTTEKTGTGLGLYLARELSQINGAHIDYCQSALGSQFRIIFPHEINI</sequence>
<dbReference type="OrthoDB" id="9792686at2"/>
<dbReference type="PRINTS" id="PR00344">
    <property type="entry name" value="BCTRLSENSOR"/>
</dbReference>
<feature type="transmembrane region" description="Helical" evidence="4">
    <location>
        <begin position="29"/>
        <end position="48"/>
    </location>
</feature>
<dbReference type="InterPro" id="IPR036097">
    <property type="entry name" value="HisK_dim/P_sf"/>
</dbReference>
<feature type="domain" description="Histidine kinase" evidence="5">
    <location>
        <begin position="328"/>
        <end position="537"/>
    </location>
</feature>
<dbReference type="Proteomes" id="UP000051494">
    <property type="component" value="Unassembled WGS sequence"/>
</dbReference>
<gene>
    <name evidence="6" type="primary">yycG</name>
    <name evidence="6" type="ORF">CC99x_01129</name>
    <name evidence="7" type="ORF">CC99x_011290</name>
</gene>
<dbReference type="PROSITE" id="PS50109">
    <property type="entry name" value="HIS_KIN"/>
    <property type="match status" value="1"/>
</dbReference>
<dbReference type="CDD" id="cd00082">
    <property type="entry name" value="HisKA"/>
    <property type="match status" value="1"/>
</dbReference>
<dbReference type="InterPro" id="IPR003594">
    <property type="entry name" value="HATPase_dom"/>
</dbReference>
<dbReference type="InterPro" id="IPR035965">
    <property type="entry name" value="PAS-like_dom_sf"/>
</dbReference>
<keyword evidence="3" id="KW-0597">Phosphoprotein</keyword>
<dbReference type="InterPro" id="IPR004358">
    <property type="entry name" value="Sig_transdc_His_kin-like_C"/>
</dbReference>
<evidence type="ECO:0000256" key="2">
    <source>
        <dbReference type="ARBA" id="ARBA00012438"/>
    </source>
</evidence>
<dbReference type="GO" id="GO:0000155">
    <property type="term" value="F:phosphorelay sensor kinase activity"/>
    <property type="evidence" value="ECO:0007669"/>
    <property type="project" value="InterPro"/>
</dbReference>
<evidence type="ECO:0000256" key="4">
    <source>
        <dbReference type="SAM" id="Phobius"/>
    </source>
</evidence>
<dbReference type="Gene3D" id="3.30.450.20">
    <property type="entry name" value="PAS domain"/>
    <property type="match status" value="1"/>
</dbReference>
<accession>A0A0Q9YPD8</accession>
<evidence type="ECO:0000313" key="6">
    <source>
        <dbReference type="EMBL" id="KRG19130.1"/>
    </source>
</evidence>
<dbReference type="Gene3D" id="3.30.565.10">
    <property type="entry name" value="Histidine kinase-like ATPase, C-terminal domain"/>
    <property type="match status" value="1"/>
</dbReference>
<dbReference type="InterPro" id="IPR003661">
    <property type="entry name" value="HisK_dim/P_dom"/>
</dbReference>
<feature type="transmembrane region" description="Helical" evidence="4">
    <location>
        <begin position="135"/>
        <end position="154"/>
    </location>
</feature>
<dbReference type="Pfam" id="PF25323">
    <property type="entry name" value="6TM_PilS"/>
    <property type="match status" value="1"/>
</dbReference>
<dbReference type="SUPFAM" id="SSF47384">
    <property type="entry name" value="Homodimeric domain of signal transducing histidine kinase"/>
    <property type="match status" value="1"/>
</dbReference>
<keyword evidence="4" id="KW-1133">Transmembrane helix</keyword>
<dbReference type="InterPro" id="IPR005467">
    <property type="entry name" value="His_kinase_dom"/>
</dbReference>
<keyword evidence="8" id="KW-1185">Reference proteome</keyword>
<protein>
    <recommendedName>
        <fullName evidence="2">histidine kinase</fullName>
        <ecNumber evidence="2">2.7.13.3</ecNumber>
    </recommendedName>
</protein>
<proteinExistence type="predicted"/>
<dbReference type="PANTHER" id="PTHR43065:SF52">
    <property type="entry name" value="SENSOR PROTEIN KINASE PILS"/>
    <property type="match status" value="1"/>
</dbReference>
<dbReference type="PANTHER" id="PTHR43065">
    <property type="entry name" value="SENSOR HISTIDINE KINASE"/>
    <property type="match status" value="1"/>
</dbReference>
<reference evidence="6" key="1">
    <citation type="submission" date="2015-09" db="EMBL/GenBank/DDBJ databases">
        <title>Draft Genome Sequences of Two Novel Amoeba-resistant Intranuclear Bacteria, Candidatus Berkiella cookevillensis and Candidatus Berkiella aquae.</title>
        <authorList>
            <person name="Mehari Y.T."/>
            <person name="Arivett B.A."/>
            <person name="Farone A.L."/>
            <person name="Gunderson J.H."/>
            <person name="Farone M.B."/>
        </authorList>
    </citation>
    <scope>NUCLEOTIDE SEQUENCE [LARGE SCALE GENOMIC DNA]</scope>
    <source>
        <strain evidence="6">CC99</strain>
    </source>
</reference>
<evidence type="ECO:0000256" key="3">
    <source>
        <dbReference type="ARBA" id="ARBA00022553"/>
    </source>
</evidence>
<keyword evidence="4" id="KW-0812">Transmembrane</keyword>
<dbReference type="STRING" id="437022.CC99x_01129"/>
<keyword evidence="4" id="KW-0472">Membrane</keyword>
<dbReference type="InterPro" id="IPR036890">
    <property type="entry name" value="HATPase_C_sf"/>
</dbReference>
<comment type="catalytic activity">
    <reaction evidence="1">
        <text>ATP + protein L-histidine = ADP + protein N-phospho-L-histidine.</text>
        <dbReference type="EC" id="2.7.13.3"/>
    </reaction>
</comment>
<dbReference type="EMBL" id="LKHV01000004">
    <property type="protein sequence ID" value="KRG19130.1"/>
    <property type="molecule type" value="Genomic_DNA"/>
</dbReference>
<dbReference type="SUPFAM" id="SSF55874">
    <property type="entry name" value="ATPase domain of HSP90 chaperone/DNA topoisomerase II/histidine kinase"/>
    <property type="match status" value="1"/>
</dbReference>
<name>A0A0Q9YPD8_9GAMM</name>
<reference evidence="7" key="2">
    <citation type="journal article" date="2016" name="Genome Announc.">
        <title>Draft Genome Sequences of Two Novel Amoeba-Resistant Intranuclear Bacteria, 'Candidatus Berkiella cookevillensis' and 'Candidatus Berkiella aquae'.</title>
        <authorList>
            <person name="Mehari Y.T."/>
            <person name="Arivett B.A."/>
            <person name="Farone A.L."/>
            <person name="Gunderson J.H."/>
            <person name="Farone M.B."/>
        </authorList>
    </citation>
    <scope>NUCLEOTIDE SEQUENCE</scope>
    <source>
        <strain evidence="7">CC99</strain>
    </source>
</reference>
<comment type="caution">
    <text evidence="6">The sequence shown here is derived from an EMBL/GenBank/DDBJ whole genome shotgun (WGS) entry which is preliminary data.</text>
</comment>
<evidence type="ECO:0000256" key="1">
    <source>
        <dbReference type="ARBA" id="ARBA00000085"/>
    </source>
</evidence>
<dbReference type="SMART" id="SM00387">
    <property type="entry name" value="HATPase_c"/>
    <property type="match status" value="1"/>
</dbReference>
<keyword evidence="6" id="KW-0808">Transferase</keyword>